<comment type="caution">
    <text evidence="1">The sequence shown here is derived from an EMBL/GenBank/DDBJ whole genome shotgun (WGS) entry which is preliminary data.</text>
</comment>
<protein>
    <submittedName>
        <fullName evidence="1">Transmembrane protein 72</fullName>
    </submittedName>
</protein>
<dbReference type="EMBL" id="JABWUV010000024">
    <property type="protein sequence ID" value="KAF6277468.1"/>
    <property type="molecule type" value="Genomic_DNA"/>
</dbReference>
<keyword evidence="1" id="KW-0812">Transmembrane</keyword>
<dbReference type="Proteomes" id="UP000527355">
    <property type="component" value="Unassembled WGS sequence"/>
</dbReference>
<sequence length="105" mass="12485">MKLQVFWTGLEYTCRLLGITTAAVQDRKRIKYLGQIPDLKSRPRRNFPPWVLTREMTLCAGRPILNTIVNPAGLQSSPCEQRHHQNLVYQRRWPHRRVLRHSRKK</sequence>
<proteinExistence type="predicted"/>
<keyword evidence="1" id="KW-0472">Membrane</keyword>
<accession>A0A7J7RMS8</accession>
<organism evidence="1 2">
    <name type="scientific">Myotis myotis</name>
    <name type="common">Greater mouse-eared bat</name>
    <name type="synonym">Vespertilio myotis</name>
    <dbReference type="NCBI Taxonomy" id="51298"/>
    <lineage>
        <taxon>Eukaryota</taxon>
        <taxon>Metazoa</taxon>
        <taxon>Chordata</taxon>
        <taxon>Craniata</taxon>
        <taxon>Vertebrata</taxon>
        <taxon>Euteleostomi</taxon>
        <taxon>Mammalia</taxon>
        <taxon>Eutheria</taxon>
        <taxon>Laurasiatheria</taxon>
        <taxon>Chiroptera</taxon>
        <taxon>Yangochiroptera</taxon>
        <taxon>Vespertilionidae</taxon>
        <taxon>Myotis</taxon>
    </lineage>
</organism>
<evidence type="ECO:0000313" key="1">
    <source>
        <dbReference type="EMBL" id="KAF6277468.1"/>
    </source>
</evidence>
<reference evidence="1 2" key="1">
    <citation type="journal article" date="2020" name="Nature">
        <title>Six reference-quality genomes reveal evolution of bat adaptations.</title>
        <authorList>
            <person name="Jebb D."/>
            <person name="Huang Z."/>
            <person name="Pippel M."/>
            <person name="Hughes G.M."/>
            <person name="Lavrichenko K."/>
            <person name="Devanna P."/>
            <person name="Winkler S."/>
            <person name="Jermiin L.S."/>
            <person name="Skirmuntt E.C."/>
            <person name="Katzourakis A."/>
            <person name="Burkitt-Gray L."/>
            <person name="Ray D.A."/>
            <person name="Sullivan K.A.M."/>
            <person name="Roscito J.G."/>
            <person name="Kirilenko B.M."/>
            <person name="Davalos L.M."/>
            <person name="Corthals A.P."/>
            <person name="Power M.L."/>
            <person name="Jones G."/>
            <person name="Ransome R.D."/>
            <person name="Dechmann D.K.N."/>
            <person name="Locatelli A.G."/>
            <person name="Puechmaille S.J."/>
            <person name="Fedrigo O."/>
            <person name="Jarvis E.D."/>
            <person name="Hiller M."/>
            <person name="Vernes S.C."/>
            <person name="Myers E.W."/>
            <person name="Teeling E.C."/>
        </authorList>
    </citation>
    <scope>NUCLEOTIDE SEQUENCE [LARGE SCALE GENOMIC DNA]</scope>
    <source>
        <strain evidence="1">MMyoMyo1</strain>
        <tissue evidence="1">Flight muscle</tissue>
    </source>
</reference>
<keyword evidence="2" id="KW-1185">Reference proteome</keyword>
<dbReference type="AlphaFoldDB" id="A0A7J7RMS8"/>
<evidence type="ECO:0000313" key="2">
    <source>
        <dbReference type="Proteomes" id="UP000527355"/>
    </source>
</evidence>
<name>A0A7J7RMS8_MYOMY</name>
<gene>
    <name evidence="1" type="ORF">mMyoMyo1_019427</name>
</gene>